<proteinExistence type="predicted"/>
<feature type="transmembrane region" description="Helical" evidence="6">
    <location>
        <begin position="362"/>
        <end position="383"/>
    </location>
</feature>
<dbReference type="Proteomes" id="UP000008983">
    <property type="component" value="Unassembled WGS sequence"/>
</dbReference>
<comment type="subcellular location">
    <subcellularLocation>
        <location evidence="1">Membrane</location>
        <topology evidence="1">Multi-pass membrane protein</topology>
    </subcellularLocation>
</comment>
<gene>
    <name evidence="8" type="ORF">IMG5_204030</name>
</gene>
<evidence type="ECO:0000256" key="6">
    <source>
        <dbReference type="SAM" id="Phobius"/>
    </source>
</evidence>
<feature type="chain" id="PRO_5003408452" evidence="7">
    <location>
        <begin position="24"/>
        <end position="386"/>
    </location>
</feature>
<accession>G0R6G0</accession>
<dbReference type="EMBL" id="GL984396">
    <property type="protein sequence ID" value="EGR26952.1"/>
    <property type="molecule type" value="Genomic_DNA"/>
</dbReference>
<keyword evidence="4 6" id="KW-0472">Membrane</keyword>
<feature type="transmembrane region" description="Helical" evidence="6">
    <location>
        <begin position="94"/>
        <end position="115"/>
    </location>
</feature>
<dbReference type="InterPro" id="IPR003689">
    <property type="entry name" value="ZIP"/>
</dbReference>
<evidence type="ECO:0000313" key="8">
    <source>
        <dbReference type="EMBL" id="EGR26952.1"/>
    </source>
</evidence>
<name>G0R6G0_ICHMU</name>
<evidence type="ECO:0000256" key="3">
    <source>
        <dbReference type="ARBA" id="ARBA00022989"/>
    </source>
</evidence>
<evidence type="ECO:0000313" key="9">
    <source>
        <dbReference type="Proteomes" id="UP000008983"/>
    </source>
</evidence>
<keyword evidence="3 6" id="KW-1133">Transmembrane helix</keyword>
<feature type="transmembrane region" description="Helical" evidence="6">
    <location>
        <begin position="303"/>
        <end position="320"/>
    </location>
</feature>
<feature type="signal peptide" evidence="7">
    <location>
        <begin position="1"/>
        <end position="23"/>
    </location>
</feature>
<dbReference type="Pfam" id="PF02535">
    <property type="entry name" value="Zip"/>
    <property type="match status" value="1"/>
</dbReference>
<organism evidence="8 9">
    <name type="scientific">Ichthyophthirius multifiliis</name>
    <name type="common">White spot disease agent</name>
    <name type="synonym">Ich</name>
    <dbReference type="NCBI Taxonomy" id="5932"/>
    <lineage>
        <taxon>Eukaryota</taxon>
        <taxon>Sar</taxon>
        <taxon>Alveolata</taxon>
        <taxon>Ciliophora</taxon>
        <taxon>Intramacronucleata</taxon>
        <taxon>Oligohymenophorea</taxon>
        <taxon>Hymenostomatida</taxon>
        <taxon>Ophryoglenina</taxon>
        <taxon>Ichthyophthirius</taxon>
    </lineage>
</organism>
<evidence type="ECO:0000256" key="4">
    <source>
        <dbReference type="ARBA" id="ARBA00023136"/>
    </source>
</evidence>
<evidence type="ECO:0000256" key="1">
    <source>
        <dbReference type="ARBA" id="ARBA00004141"/>
    </source>
</evidence>
<dbReference type="GO" id="GO:0005385">
    <property type="term" value="F:zinc ion transmembrane transporter activity"/>
    <property type="evidence" value="ECO:0007669"/>
    <property type="project" value="TreeGrafter"/>
</dbReference>
<dbReference type="GO" id="GO:0016020">
    <property type="term" value="C:membrane"/>
    <property type="evidence" value="ECO:0007669"/>
    <property type="project" value="UniProtKB-SubCell"/>
</dbReference>
<evidence type="ECO:0000256" key="2">
    <source>
        <dbReference type="ARBA" id="ARBA00022692"/>
    </source>
</evidence>
<dbReference type="GO" id="GO:0006882">
    <property type="term" value="P:intracellular zinc ion homeostasis"/>
    <property type="evidence" value="ECO:0007669"/>
    <property type="project" value="TreeGrafter"/>
</dbReference>
<reference evidence="8 9" key="1">
    <citation type="submission" date="2011-07" db="EMBL/GenBank/DDBJ databases">
        <authorList>
            <person name="Coyne R."/>
            <person name="Brami D."/>
            <person name="Johnson J."/>
            <person name="Hostetler J."/>
            <person name="Hannick L."/>
            <person name="Clark T."/>
            <person name="Cassidy-Hanley D."/>
            <person name="Inman J."/>
        </authorList>
    </citation>
    <scope>NUCLEOTIDE SEQUENCE [LARGE SCALE GENOMIC DNA]</scope>
    <source>
        <strain evidence="8 9">G5</strain>
    </source>
</reference>
<feature type="transmembrane region" description="Helical" evidence="6">
    <location>
        <begin position="135"/>
        <end position="157"/>
    </location>
</feature>
<dbReference type="eggNOG" id="KOG2693">
    <property type="taxonomic scope" value="Eukaryota"/>
</dbReference>
<feature type="transmembrane region" description="Helical" evidence="6">
    <location>
        <begin position="177"/>
        <end position="199"/>
    </location>
</feature>
<dbReference type="InParanoid" id="G0R6G0"/>
<dbReference type="AlphaFoldDB" id="G0R6G0"/>
<dbReference type="GeneID" id="14903001"/>
<dbReference type="PANTHER" id="PTHR16950">
    <property type="entry name" value="ZINC TRANSPORTER SLC39A7 HISTIDINE-RICH MEMBRANE PROTEIN KE4"/>
    <property type="match status" value="1"/>
</dbReference>
<feature type="compositionally biased region" description="Basic residues" evidence="5">
    <location>
        <begin position="41"/>
        <end position="59"/>
    </location>
</feature>
<keyword evidence="7" id="KW-0732">Signal</keyword>
<dbReference type="PANTHER" id="PTHR16950:SF16">
    <property type="entry name" value="ZINC TRANSPORTER ZIP13"/>
    <property type="match status" value="1"/>
</dbReference>
<sequence length="386" mass="43481">MKKQTIIILQLLLLGILAHPVPSNTTNTSHAHSHSQISIHNHVHEHHNHSKCSQGHHHKSESHAVHAPLTFVEKSFNQFKRYFEKNIPNKQQQVITSVLIVSLPSLPVFLILSALGKIFQQQGDKNNFSYKLLNILQSFGFGSILGDVLLHIIPYIFEEQHNGHEGHGHSHDQENLQTPLMIIFGIILLLTLDYLFMVLNSSSDEENQKHNHENTEKNVKNNIKVEAEKKCDHHNHQEQNSAIPFLICDFLHNLTDGLALGAAFTININFGLTSTFVIMIHELPHEIGDFAFLIKRNYGLSRIFQTQVITSFGALVGGIIGLKTGELYKKEMLSIIAGCFIYTCLSTILPEIKNSLKQNKSFLNFLSIVAAILSGVFIMYQVALLE</sequence>
<evidence type="ECO:0000256" key="5">
    <source>
        <dbReference type="SAM" id="MobiDB-lite"/>
    </source>
</evidence>
<keyword evidence="2 6" id="KW-0812">Transmembrane</keyword>
<dbReference type="RefSeq" id="XP_004023836.1">
    <property type="nucleotide sequence ID" value="XM_004023787.1"/>
</dbReference>
<feature type="transmembrane region" description="Helical" evidence="6">
    <location>
        <begin position="332"/>
        <end position="350"/>
    </location>
</feature>
<evidence type="ECO:0000256" key="7">
    <source>
        <dbReference type="SAM" id="SignalP"/>
    </source>
</evidence>
<protein>
    <submittedName>
        <fullName evidence="8">Zinc transporter, putative</fullName>
    </submittedName>
</protein>
<feature type="region of interest" description="Disordered" evidence="5">
    <location>
        <begin position="24"/>
        <end position="59"/>
    </location>
</feature>
<dbReference type="OrthoDB" id="6096490at2759"/>
<dbReference type="STRING" id="857967.G0R6G0"/>
<dbReference type="OMA" id="IWLHSIG"/>
<keyword evidence="9" id="KW-1185">Reference proteome</keyword>